<dbReference type="InterPro" id="IPR017375">
    <property type="entry name" value="PEX12"/>
</dbReference>
<evidence type="ECO:0000256" key="14">
    <source>
        <dbReference type="ARBA" id="ARBA00029692"/>
    </source>
</evidence>
<evidence type="ECO:0000256" key="17">
    <source>
        <dbReference type="PROSITE-ProRule" id="PRU00175"/>
    </source>
</evidence>
<dbReference type="GO" id="GO:0008270">
    <property type="term" value="F:zinc ion binding"/>
    <property type="evidence" value="ECO:0007669"/>
    <property type="project" value="UniProtKB-KW"/>
</dbReference>
<dbReference type="PROSITE" id="PS50089">
    <property type="entry name" value="ZF_RING_2"/>
    <property type="match status" value="1"/>
</dbReference>
<evidence type="ECO:0000256" key="5">
    <source>
        <dbReference type="ARBA" id="ARBA00022448"/>
    </source>
</evidence>
<reference evidence="19" key="1">
    <citation type="submission" date="2020-05" db="EMBL/GenBank/DDBJ databases">
        <title>Phylogenomic resolution of chytrid fungi.</title>
        <authorList>
            <person name="Stajich J.E."/>
            <person name="Amses K."/>
            <person name="Simmons R."/>
            <person name="Seto K."/>
            <person name="Myers J."/>
            <person name="Bonds A."/>
            <person name="Quandt C.A."/>
            <person name="Barry K."/>
            <person name="Liu P."/>
            <person name="Grigoriev I."/>
            <person name="Longcore J.E."/>
            <person name="James T.Y."/>
        </authorList>
    </citation>
    <scope>NUCLEOTIDE SEQUENCE</scope>
    <source>
        <strain evidence="19">JEL0379</strain>
    </source>
</reference>
<keyword evidence="20" id="KW-1185">Reference proteome</keyword>
<dbReference type="PANTHER" id="PTHR12888">
    <property type="entry name" value="PEROXISOME ASSEMBLY PROTEIN 12 PEROXIN-12"/>
    <property type="match status" value="1"/>
</dbReference>
<evidence type="ECO:0000256" key="3">
    <source>
        <dbReference type="ARBA" id="ARBA00008704"/>
    </source>
</evidence>
<evidence type="ECO:0000256" key="6">
    <source>
        <dbReference type="ARBA" id="ARBA00022692"/>
    </source>
</evidence>
<dbReference type="SMART" id="SM00184">
    <property type="entry name" value="RING"/>
    <property type="match status" value="1"/>
</dbReference>
<dbReference type="Pfam" id="PF13923">
    <property type="entry name" value="zf-C3HC4_2"/>
    <property type="match status" value="1"/>
</dbReference>
<dbReference type="GO" id="GO:1990429">
    <property type="term" value="C:peroxisomal importomer complex"/>
    <property type="evidence" value="ECO:0007669"/>
    <property type="project" value="TreeGrafter"/>
</dbReference>
<dbReference type="PANTHER" id="PTHR12888:SF0">
    <property type="entry name" value="PEROXISOME ASSEMBLY PROTEIN 12"/>
    <property type="match status" value="1"/>
</dbReference>
<keyword evidence="11" id="KW-1133">Transmembrane helix</keyword>
<sequence length="372" mass="42195">MEYLSNLGAGGSASRPSLFELVAQDQMRDLLQPAVRYVMSVYAQRYPRHLLRLVNKHDEFFAALMLVVELHYLRNWDASFAENFYGLKRSPAGAPRRVRKGASSTQRLSSTQIWSSLLVLVGLPYAKTKLDEAYEQVSGGAGSRIFGDIFAEQNTPPPADEPPSARIRRRGKAAFRMLYPYFNAVFQGAVFAYQIGYMYGKTDYYSPWLHLCGLQTRRMSMKDYADQEDRQRLAKKAASTALQGASQLRIMRHMLAMWLSKGFDYLKHALPMAVFFFKFLEWWYSSDYSNQGSTKPIPPPPDLIPPNPAGLAVPADPTVCPICTSPRTNPTMIPSGYVFCYPCIFKYVDEAGKCPITWADTRTDELRKIYSM</sequence>
<proteinExistence type="inferred from homology"/>
<dbReference type="InterPro" id="IPR013083">
    <property type="entry name" value="Znf_RING/FYVE/PHD"/>
</dbReference>
<dbReference type="PIRSF" id="PIRSF038074">
    <property type="entry name" value="Peroxisome_assembly_p12"/>
    <property type="match status" value="1"/>
</dbReference>
<protein>
    <recommendedName>
        <fullName evidence="4 16">Peroxisome assembly protein 12</fullName>
    </recommendedName>
    <alternativeName>
        <fullName evidence="14 16">Peroxin-12</fullName>
    </alternativeName>
</protein>
<gene>
    <name evidence="19" type="primary">PEX12</name>
    <name evidence="19" type="ORF">HDU87_004605</name>
</gene>
<keyword evidence="6" id="KW-0812">Transmembrane</keyword>
<dbReference type="GO" id="GO:0016562">
    <property type="term" value="P:protein import into peroxisome matrix, receptor recycling"/>
    <property type="evidence" value="ECO:0007669"/>
    <property type="project" value="UniProtKB-ARBA"/>
</dbReference>
<organism evidence="19 20">
    <name type="scientific">Geranomyces variabilis</name>
    <dbReference type="NCBI Taxonomy" id="109894"/>
    <lineage>
        <taxon>Eukaryota</taxon>
        <taxon>Fungi</taxon>
        <taxon>Fungi incertae sedis</taxon>
        <taxon>Chytridiomycota</taxon>
        <taxon>Chytridiomycota incertae sedis</taxon>
        <taxon>Chytridiomycetes</taxon>
        <taxon>Spizellomycetales</taxon>
        <taxon>Powellomycetaceae</taxon>
        <taxon>Geranomyces</taxon>
    </lineage>
</organism>
<dbReference type="AlphaFoldDB" id="A0AAD5TI27"/>
<evidence type="ECO:0000256" key="16">
    <source>
        <dbReference type="PIRNR" id="PIRNR038074"/>
    </source>
</evidence>
<dbReference type="GO" id="GO:0005778">
    <property type="term" value="C:peroxisomal membrane"/>
    <property type="evidence" value="ECO:0007669"/>
    <property type="project" value="UniProtKB-SubCell"/>
</dbReference>
<evidence type="ECO:0000256" key="15">
    <source>
        <dbReference type="ARBA" id="ARBA00034505"/>
    </source>
</evidence>
<evidence type="ECO:0000256" key="12">
    <source>
        <dbReference type="ARBA" id="ARBA00023136"/>
    </source>
</evidence>
<evidence type="ECO:0000256" key="2">
    <source>
        <dbReference type="ARBA" id="ARBA00004906"/>
    </source>
</evidence>
<dbReference type="GO" id="GO:0006513">
    <property type="term" value="P:protein monoubiquitination"/>
    <property type="evidence" value="ECO:0007669"/>
    <property type="project" value="TreeGrafter"/>
</dbReference>
<evidence type="ECO:0000256" key="10">
    <source>
        <dbReference type="ARBA" id="ARBA00022927"/>
    </source>
</evidence>
<evidence type="ECO:0000259" key="18">
    <source>
        <dbReference type="PROSITE" id="PS50089"/>
    </source>
</evidence>
<comment type="subunit">
    <text evidence="15">Component of the PEX2-PEX10-PEX12 retrotranslocation channel, composed of PEX2, PEX10 and PEX12.</text>
</comment>
<keyword evidence="13 16" id="KW-0576">Peroxisome</keyword>
<dbReference type="GO" id="GO:0004842">
    <property type="term" value="F:ubiquitin-protein transferase activity"/>
    <property type="evidence" value="ECO:0007669"/>
    <property type="project" value="TreeGrafter"/>
</dbReference>
<comment type="caution">
    <text evidence="19">The sequence shown here is derived from an EMBL/GenBank/DDBJ whole genome shotgun (WGS) entry which is preliminary data.</text>
</comment>
<keyword evidence="10" id="KW-0653">Protein transport</keyword>
<evidence type="ECO:0000256" key="11">
    <source>
        <dbReference type="ARBA" id="ARBA00022989"/>
    </source>
</evidence>
<dbReference type="Proteomes" id="UP001212152">
    <property type="component" value="Unassembled WGS sequence"/>
</dbReference>
<keyword evidence="12 16" id="KW-0472">Membrane</keyword>
<dbReference type="CDD" id="cd16451">
    <property type="entry name" value="mRING_PEX12"/>
    <property type="match status" value="1"/>
</dbReference>
<comment type="subcellular location">
    <subcellularLocation>
        <location evidence="1">Peroxisome membrane</location>
        <topology evidence="1">Multi-pass membrane protein</topology>
    </subcellularLocation>
</comment>
<evidence type="ECO:0000256" key="7">
    <source>
        <dbReference type="ARBA" id="ARBA00022723"/>
    </source>
</evidence>
<evidence type="ECO:0000313" key="19">
    <source>
        <dbReference type="EMBL" id="KAJ3177113.1"/>
    </source>
</evidence>
<name>A0AAD5TI27_9FUNG</name>
<evidence type="ECO:0000256" key="13">
    <source>
        <dbReference type="ARBA" id="ARBA00023140"/>
    </source>
</evidence>
<evidence type="ECO:0000256" key="4">
    <source>
        <dbReference type="ARBA" id="ARBA00018980"/>
    </source>
</evidence>
<dbReference type="SUPFAM" id="SSF57850">
    <property type="entry name" value="RING/U-box"/>
    <property type="match status" value="1"/>
</dbReference>
<dbReference type="InterPro" id="IPR001841">
    <property type="entry name" value="Znf_RING"/>
</dbReference>
<feature type="domain" description="RING-type" evidence="18">
    <location>
        <begin position="320"/>
        <end position="356"/>
    </location>
</feature>
<dbReference type="GO" id="GO:0016874">
    <property type="term" value="F:ligase activity"/>
    <property type="evidence" value="ECO:0007669"/>
    <property type="project" value="UniProtKB-KW"/>
</dbReference>
<dbReference type="Gene3D" id="3.30.40.10">
    <property type="entry name" value="Zinc/RING finger domain, C3HC4 (zinc finger)"/>
    <property type="match status" value="1"/>
</dbReference>
<dbReference type="InterPro" id="IPR006845">
    <property type="entry name" value="Pex_N"/>
</dbReference>
<comment type="function">
    <text evidence="16">Component of a retrotranslocation channel required for peroxisome organization by mediating export of the PEX5 receptor from peroxisomes to the cytosol, thereby promoting PEX5 recycling.</text>
</comment>
<keyword evidence="9" id="KW-0862">Zinc</keyword>
<keyword evidence="19" id="KW-0436">Ligase</keyword>
<keyword evidence="5" id="KW-0813">Transport</keyword>
<keyword evidence="8 17" id="KW-0863">Zinc-finger</keyword>
<evidence type="ECO:0000256" key="1">
    <source>
        <dbReference type="ARBA" id="ARBA00004585"/>
    </source>
</evidence>
<evidence type="ECO:0000313" key="20">
    <source>
        <dbReference type="Proteomes" id="UP001212152"/>
    </source>
</evidence>
<comment type="similarity">
    <text evidence="3 16">Belongs to the pex2/pex10/pex12 family.</text>
</comment>
<evidence type="ECO:0000256" key="8">
    <source>
        <dbReference type="ARBA" id="ARBA00022771"/>
    </source>
</evidence>
<dbReference type="Pfam" id="PF04757">
    <property type="entry name" value="Pex2_Pex12"/>
    <property type="match status" value="1"/>
</dbReference>
<accession>A0AAD5TI27</accession>
<dbReference type="EMBL" id="JADGJQ010000035">
    <property type="protein sequence ID" value="KAJ3177113.1"/>
    <property type="molecule type" value="Genomic_DNA"/>
</dbReference>
<evidence type="ECO:0000256" key="9">
    <source>
        <dbReference type="ARBA" id="ARBA00022833"/>
    </source>
</evidence>
<keyword evidence="7" id="KW-0479">Metal-binding</keyword>
<comment type="pathway">
    <text evidence="2">Protein modification; protein ubiquitination.</text>
</comment>